<comment type="subcellular location">
    <subcellularLocation>
        <location evidence="1">Cytoplasm</location>
    </subcellularLocation>
</comment>
<dbReference type="AlphaFoldDB" id="A0A164YLR9"/>
<gene>
    <name evidence="7" type="ORF">SISNIDRAFT_406351</name>
</gene>
<dbReference type="PIRSF" id="PIRSF028973">
    <property type="entry name" value="Scavenger_mRNA_decap_enz"/>
    <property type="match status" value="1"/>
</dbReference>
<dbReference type="InterPro" id="IPR019808">
    <property type="entry name" value="Histidine_triad_CS"/>
</dbReference>
<accession>A0A164YLR9</accession>
<evidence type="ECO:0000256" key="3">
    <source>
        <dbReference type="ARBA" id="ARBA00022490"/>
    </source>
</evidence>
<evidence type="ECO:0000313" key="8">
    <source>
        <dbReference type="Proteomes" id="UP000076722"/>
    </source>
</evidence>
<dbReference type="GO" id="GO:0005634">
    <property type="term" value="C:nucleus"/>
    <property type="evidence" value="ECO:0007669"/>
    <property type="project" value="TreeGrafter"/>
</dbReference>
<feature type="active site" description="Nucleophile" evidence="5">
    <location>
        <position position="238"/>
    </location>
</feature>
<dbReference type="GO" id="GO:0000290">
    <property type="term" value="P:deadenylation-dependent decapping of nuclear-transcribed mRNA"/>
    <property type="evidence" value="ECO:0007669"/>
    <property type="project" value="InterPro"/>
</dbReference>
<dbReference type="GO" id="GO:0000932">
    <property type="term" value="C:P-body"/>
    <property type="evidence" value="ECO:0007669"/>
    <property type="project" value="TreeGrafter"/>
</dbReference>
<evidence type="ECO:0000256" key="6">
    <source>
        <dbReference type="PIRSR" id="PIRSR028973-2"/>
    </source>
</evidence>
<dbReference type="PANTHER" id="PTHR12978:SF0">
    <property type="entry name" value="M7GPPPX DIPHOSPHATASE"/>
    <property type="match status" value="1"/>
</dbReference>
<dbReference type="OrthoDB" id="10264956at2759"/>
<protein>
    <submittedName>
        <fullName evidence="7">Scavenger mRNA decapping enzyme</fullName>
    </submittedName>
</protein>
<feature type="binding site" evidence="6">
    <location>
        <position position="139"/>
    </location>
    <ligand>
        <name>substrate</name>
    </ligand>
</feature>
<evidence type="ECO:0000256" key="5">
    <source>
        <dbReference type="PIRSR" id="PIRSR028973-1"/>
    </source>
</evidence>
<evidence type="ECO:0000256" key="2">
    <source>
        <dbReference type="ARBA" id="ARBA00010208"/>
    </source>
</evidence>
<dbReference type="InterPro" id="IPR011145">
    <property type="entry name" value="Scavenger_mRNA_decap_enz_N"/>
</dbReference>
<keyword evidence="3" id="KW-0963">Cytoplasm</keyword>
<reference evidence="7 8" key="1">
    <citation type="journal article" date="2016" name="Mol. Biol. Evol.">
        <title>Comparative Genomics of Early-Diverging Mushroom-Forming Fungi Provides Insights into the Origins of Lignocellulose Decay Capabilities.</title>
        <authorList>
            <person name="Nagy L.G."/>
            <person name="Riley R."/>
            <person name="Tritt A."/>
            <person name="Adam C."/>
            <person name="Daum C."/>
            <person name="Floudas D."/>
            <person name="Sun H."/>
            <person name="Yadav J.S."/>
            <person name="Pangilinan J."/>
            <person name="Larsson K.H."/>
            <person name="Matsuura K."/>
            <person name="Barry K."/>
            <person name="Labutti K."/>
            <person name="Kuo R."/>
            <person name="Ohm R.A."/>
            <person name="Bhattacharya S.S."/>
            <person name="Shirouzu T."/>
            <person name="Yoshinaga Y."/>
            <person name="Martin F.M."/>
            <person name="Grigoriev I.V."/>
            <person name="Hibbett D.S."/>
        </authorList>
    </citation>
    <scope>NUCLEOTIDE SEQUENCE [LARGE SCALE GENOMIC DNA]</scope>
    <source>
        <strain evidence="7 8">HHB9708</strain>
    </source>
</reference>
<dbReference type="InterPro" id="IPR008594">
    <property type="entry name" value="DcpS/DCS2"/>
</dbReference>
<dbReference type="SUPFAM" id="SSF54197">
    <property type="entry name" value="HIT-like"/>
    <property type="match status" value="1"/>
</dbReference>
<feature type="binding site" evidence="6">
    <location>
        <position position="165"/>
    </location>
    <ligand>
        <name>substrate</name>
    </ligand>
</feature>
<evidence type="ECO:0000313" key="7">
    <source>
        <dbReference type="EMBL" id="KZS97037.1"/>
    </source>
</evidence>
<feature type="binding site" evidence="6">
    <location>
        <position position="149"/>
    </location>
    <ligand>
        <name>substrate</name>
    </ligand>
</feature>
<comment type="similarity">
    <text evidence="2">Belongs to the HIT family.</text>
</comment>
<name>A0A164YLR9_9AGAM</name>
<keyword evidence="4" id="KW-0597">Phosphoprotein</keyword>
<dbReference type="PROSITE" id="PS00892">
    <property type="entry name" value="HIT_1"/>
    <property type="match status" value="1"/>
</dbReference>
<evidence type="ECO:0000256" key="1">
    <source>
        <dbReference type="ARBA" id="ARBA00004496"/>
    </source>
</evidence>
<dbReference type="GO" id="GO:0000340">
    <property type="term" value="F:RNA 7-methylguanosine cap binding"/>
    <property type="evidence" value="ECO:0007669"/>
    <property type="project" value="TreeGrafter"/>
</dbReference>
<dbReference type="Proteomes" id="UP000076722">
    <property type="component" value="Unassembled WGS sequence"/>
</dbReference>
<dbReference type="STRING" id="1314777.A0A164YLR9"/>
<dbReference type="Pfam" id="PF11969">
    <property type="entry name" value="DcpS_C"/>
    <property type="match status" value="1"/>
</dbReference>
<dbReference type="SUPFAM" id="SSF102860">
    <property type="entry name" value="mRNA decapping enzyme DcpS N-terminal domain"/>
    <property type="match status" value="1"/>
</dbReference>
<dbReference type="EMBL" id="KV419397">
    <property type="protein sequence ID" value="KZS97037.1"/>
    <property type="molecule type" value="Genomic_DNA"/>
</dbReference>
<proteinExistence type="inferred from homology"/>
<evidence type="ECO:0000256" key="4">
    <source>
        <dbReference type="ARBA" id="ARBA00022553"/>
    </source>
</evidence>
<dbReference type="PANTHER" id="PTHR12978">
    <property type="entry name" value="HISTIDINE TRIAD HIT PROTEIN MEMBER"/>
    <property type="match status" value="1"/>
</dbReference>
<dbReference type="GO" id="GO:0016787">
    <property type="term" value="F:hydrolase activity"/>
    <property type="evidence" value="ECO:0007669"/>
    <property type="project" value="InterPro"/>
</dbReference>
<feature type="binding site" evidence="6">
    <location>
        <position position="167"/>
    </location>
    <ligand>
        <name>substrate</name>
    </ligand>
</feature>
<sequence length="303" mass="34137">MASLLNLDEFQLERCLNQDIATDSVALLGTLPVQDGRDLAIVRILKLSSVASQEFSTLINRLEGLNLVESNDIYTWFHGWLARSNAKPDVKIDVIFPATDVHVRKYSAQSVHMVHESIDLYRKIVKPYVDSFPPKRTQWVRNILDGTSESEKLIYSDPGYVLLPDMKWDAETSPLSTLYVVAIAKSVALRSLRDLRGEHIPLLKDIRRTARQYVQGKGLAGSAVRMFIHYQPSYYHFHVHVVNANHFGSLGTIVGQAHLLDDVISLLELDGEIYTKVTLNYGLGDQHALCQPLLEAQLNDDSE</sequence>
<dbReference type="Gene3D" id="3.30.200.40">
    <property type="entry name" value="Scavenger mRNA decapping enzyme, N-terminal domain"/>
    <property type="match status" value="1"/>
</dbReference>
<dbReference type="Gene3D" id="3.30.428.10">
    <property type="entry name" value="HIT-like"/>
    <property type="match status" value="1"/>
</dbReference>
<keyword evidence="8" id="KW-1185">Reference proteome</keyword>
<organism evidence="7 8">
    <name type="scientific">Sistotremastrum niveocremeum HHB9708</name>
    <dbReference type="NCBI Taxonomy" id="1314777"/>
    <lineage>
        <taxon>Eukaryota</taxon>
        <taxon>Fungi</taxon>
        <taxon>Dikarya</taxon>
        <taxon>Basidiomycota</taxon>
        <taxon>Agaricomycotina</taxon>
        <taxon>Agaricomycetes</taxon>
        <taxon>Sistotremastrales</taxon>
        <taxon>Sistotremastraceae</taxon>
        <taxon>Sertulicium</taxon>
        <taxon>Sertulicium niveocremeum</taxon>
    </lineage>
</organism>
<dbReference type="InterPro" id="IPR036265">
    <property type="entry name" value="HIT-like_sf"/>
</dbReference>
<dbReference type="Pfam" id="PF05652">
    <property type="entry name" value="DcpS"/>
    <property type="match status" value="1"/>
</dbReference>
<feature type="binding site" evidence="6">
    <location>
        <begin position="229"/>
        <end position="240"/>
    </location>
    <ligand>
        <name>substrate</name>
    </ligand>
</feature>